<dbReference type="FunFam" id="3.40.50.300:FF:000070">
    <property type="entry name" value="Putative ABC transporter ATP-binding component"/>
    <property type="match status" value="1"/>
</dbReference>
<proteinExistence type="predicted"/>
<keyword evidence="3" id="KW-0067">ATP-binding</keyword>
<dbReference type="GO" id="GO:0005524">
    <property type="term" value="F:ATP binding"/>
    <property type="evidence" value="ECO:0007669"/>
    <property type="project" value="UniProtKB-KW"/>
</dbReference>
<dbReference type="InterPro" id="IPR003593">
    <property type="entry name" value="AAA+_ATPase"/>
</dbReference>
<dbReference type="Pfam" id="PF00005">
    <property type="entry name" value="ABC_tran"/>
    <property type="match status" value="2"/>
</dbReference>
<keyword evidence="1" id="KW-0677">Repeat</keyword>
<dbReference type="Gene3D" id="3.40.50.300">
    <property type="entry name" value="P-loop containing nucleotide triphosphate hydrolases"/>
    <property type="match status" value="2"/>
</dbReference>
<dbReference type="Pfam" id="PF12848">
    <property type="entry name" value="ABC_tran_Xtn"/>
    <property type="match status" value="1"/>
</dbReference>
<evidence type="ECO:0000259" key="5">
    <source>
        <dbReference type="PROSITE" id="PS50893"/>
    </source>
</evidence>
<accession>A0A1H2WCU2</accession>
<keyword evidence="4" id="KW-0175">Coiled coil</keyword>
<evidence type="ECO:0000256" key="2">
    <source>
        <dbReference type="ARBA" id="ARBA00022741"/>
    </source>
</evidence>
<evidence type="ECO:0000313" key="6">
    <source>
        <dbReference type="EMBL" id="SDW78503.1"/>
    </source>
</evidence>
<keyword evidence="2" id="KW-0547">Nucleotide-binding</keyword>
<dbReference type="InterPro" id="IPR032781">
    <property type="entry name" value="ABC_tran_Xtn"/>
</dbReference>
<feature type="coiled-coil region" evidence="4">
    <location>
        <begin position="241"/>
        <end position="271"/>
    </location>
</feature>
<dbReference type="FunFam" id="3.40.50.300:FF:000011">
    <property type="entry name" value="Putative ABC transporter ATP-binding component"/>
    <property type="match status" value="1"/>
</dbReference>
<feature type="domain" description="ABC transporter" evidence="5">
    <location>
        <begin position="2"/>
        <end position="252"/>
    </location>
</feature>
<dbReference type="PANTHER" id="PTHR42855">
    <property type="entry name" value="ABC TRANSPORTER ATP-BINDING SUBUNIT"/>
    <property type="match status" value="1"/>
</dbReference>
<dbReference type="RefSeq" id="WP_091738608.1">
    <property type="nucleotide sequence ID" value="NZ_FNNQ01000006.1"/>
</dbReference>
<dbReference type="InterPro" id="IPR051309">
    <property type="entry name" value="ABCF_ATPase"/>
</dbReference>
<dbReference type="PANTHER" id="PTHR42855:SF2">
    <property type="entry name" value="DRUG RESISTANCE ABC TRANSPORTER,ATP-BINDING PROTEIN"/>
    <property type="match status" value="1"/>
</dbReference>
<dbReference type="InterPro" id="IPR027417">
    <property type="entry name" value="P-loop_NTPase"/>
</dbReference>
<dbReference type="OrthoDB" id="9760950at2"/>
<dbReference type="CDD" id="cd03221">
    <property type="entry name" value="ABCF_EF-3"/>
    <property type="match status" value="2"/>
</dbReference>
<dbReference type="AlphaFoldDB" id="A0A1H2WCU2"/>
<keyword evidence="7" id="KW-1185">Reference proteome</keyword>
<dbReference type="SUPFAM" id="SSF52540">
    <property type="entry name" value="P-loop containing nucleoside triphosphate hydrolases"/>
    <property type="match status" value="2"/>
</dbReference>
<evidence type="ECO:0000256" key="4">
    <source>
        <dbReference type="SAM" id="Coils"/>
    </source>
</evidence>
<feature type="domain" description="ABC transporter" evidence="5">
    <location>
        <begin position="320"/>
        <end position="537"/>
    </location>
</feature>
<organism evidence="6 7">
    <name type="scientific">Marininema mesophilum</name>
    <dbReference type="NCBI Taxonomy" id="1048340"/>
    <lineage>
        <taxon>Bacteria</taxon>
        <taxon>Bacillati</taxon>
        <taxon>Bacillota</taxon>
        <taxon>Bacilli</taxon>
        <taxon>Bacillales</taxon>
        <taxon>Thermoactinomycetaceae</taxon>
        <taxon>Marininema</taxon>
    </lineage>
</organism>
<gene>
    <name evidence="6" type="ORF">SAMN05444487_10692</name>
</gene>
<dbReference type="Proteomes" id="UP000198534">
    <property type="component" value="Unassembled WGS sequence"/>
</dbReference>
<name>A0A1H2WCU2_9BACL</name>
<dbReference type="GO" id="GO:0016887">
    <property type="term" value="F:ATP hydrolysis activity"/>
    <property type="evidence" value="ECO:0007669"/>
    <property type="project" value="InterPro"/>
</dbReference>
<dbReference type="InterPro" id="IPR003439">
    <property type="entry name" value="ABC_transporter-like_ATP-bd"/>
</dbReference>
<dbReference type="STRING" id="1048340.SAMN05444487_10692"/>
<evidence type="ECO:0000256" key="1">
    <source>
        <dbReference type="ARBA" id="ARBA00022737"/>
    </source>
</evidence>
<dbReference type="PROSITE" id="PS50893">
    <property type="entry name" value="ABC_TRANSPORTER_2"/>
    <property type="match status" value="2"/>
</dbReference>
<dbReference type="SMART" id="SM00382">
    <property type="entry name" value="AAA"/>
    <property type="match status" value="2"/>
</dbReference>
<dbReference type="EMBL" id="FNNQ01000006">
    <property type="protein sequence ID" value="SDW78503.1"/>
    <property type="molecule type" value="Genomic_DNA"/>
</dbReference>
<protein>
    <submittedName>
        <fullName evidence="6">ATPase components of ABC transporters with duplicated ATPase domains</fullName>
    </submittedName>
</protein>
<evidence type="ECO:0000256" key="3">
    <source>
        <dbReference type="ARBA" id="ARBA00022840"/>
    </source>
</evidence>
<sequence>MISVQGIGLRYGGRKLFEDVNIKFTPGNCYGLIGANGAGKSTFLKILSGEVEANKGEVHITPGERLGVLKQDHFQYEEQEVLQTVIMGHERLYTIMQEKDTLYAKPDFSDEDGVRAAELEGEFAELNGWEAESEAAQLLSGLGILDELHSKKMKDLEGNEKVKVLLAQALFGEPDILILDEPTNHLDIQAIRWLEDFLLNFENTVIVVSHDRHFLNTVCTHMADIDYGEIKLFVGNYDFWYESSQLALSLAKEKNKKMEEKRKQLETFIARFSAHKSKARQATSRKKMLKKLSPDDIQPSSRRYPFIHFEPEREAGNDLLGVEGLSKTVEGEKVFNDLSLRINKGDKIALVGPDGLAKTTLMQILVGELEPDAGEYNWGVTTSQTYFPKDHNAYFESVDLNLIDWLRQYSPQDQSETFIRGFLGRMLFSGEDVLKQASVLSGGEKVRCMLSRMMLSGSNVLILDEPTNHLDMEAITALTKGLEEFPGTIIFTTHDHQMIQSVANRIMEITPQGLVDKMTTYDEYLEDQALQEKVKNMYE</sequence>
<reference evidence="6 7" key="1">
    <citation type="submission" date="2016-10" db="EMBL/GenBank/DDBJ databases">
        <authorList>
            <person name="de Groot N.N."/>
        </authorList>
    </citation>
    <scope>NUCLEOTIDE SEQUENCE [LARGE SCALE GENOMIC DNA]</scope>
    <source>
        <strain evidence="6 7">DSM 45610</strain>
    </source>
</reference>
<evidence type="ECO:0000313" key="7">
    <source>
        <dbReference type="Proteomes" id="UP000198534"/>
    </source>
</evidence>